<reference evidence="2" key="1">
    <citation type="submission" date="2018-12" db="EMBL/GenBank/DDBJ databases">
        <title>Complete genome sequence of Paenibacillus sp. MBLB1234.</title>
        <authorList>
            <person name="Nam Y.-D."/>
            <person name="Kang J."/>
            <person name="Chung W.-H."/>
            <person name="Park Y.S."/>
        </authorList>
    </citation>
    <scope>NUCLEOTIDE SEQUENCE [LARGE SCALE GENOMIC DNA]</scope>
    <source>
        <strain evidence="2">MBLB1234</strain>
    </source>
</reference>
<dbReference type="RefSeq" id="WP_127001236.1">
    <property type="nucleotide sequence ID" value="NZ_CP034346.1"/>
</dbReference>
<gene>
    <name evidence="1" type="ORF">EI981_20155</name>
</gene>
<organism evidence="1 2">
    <name type="scientific">Paenibacillus lutimineralis</name>
    <dbReference type="NCBI Taxonomy" id="2707005"/>
    <lineage>
        <taxon>Bacteria</taxon>
        <taxon>Bacillati</taxon>
        <taxon>Bacillota</taxon>
        <taxon>Bacilli</taxon>
        <taxon>Bacillales</taxon>
        <taxon>Paenibacillaceae</taxon>
        <taxon>Paenibacillus</taxon>
    </lineage>
</organism>
<accession>A0A3Q9IAE3</accession>
<dbReference type="Pfam" id="PF20118">
    <property type="entry name" value="DUF6508"/>
    <property type="match status" value="1"/>
</dbReference>
<dbReference type="AlphaFoldDB" id="A0A3Q9IAE3"/>
<protein>
    <submittedName>
        <fullName evidence="1">Uncharacterized protein</fullName>
    </submittedName>
</protein>
<sequence>MTNEIITEQEINKLLSYLDFFQDSSSVFFTEVNGYYQESDEVHRFREVLNETGFLLVFDWTTWLHDNEVYKDINHNIQDQIRNADLETLRKLMTSYIRGDRFNEGLFISTIVNGHITNILLRLKELV</sequence>
<name>A0A3Q9IAE3_9BACL</name>
<dbReference type="InterPro" id="IPR045425">
    <property type="entry name" value="DUF6508"/>
</dbReference>
<dbReference type="KEGG" id="plut:EI981_20155"/>
<dbReference type="Proteomes" id="UP000270678">
    <property type="component" value="Chromosome"/>
</dbReference>
<evidence type="ECO:0000313" key="2">
    <source>
        <dbReference type="Proteomes" id="UP000270678"/>
    </source>
</evidence>
<dbReference type="OrthoDB" id="2616991at2"/>
<dbReference type="EMBL" id="CP034346">
    <property type="protein sequence ID" value="AZS16538.1"/>
    <property type="molecule type" value="Genomic_DNA"/>
</dbReference>
<proteinExistence type="predicted"/>
<evidence type="ECO:0000313" key="1">
    <source>
        <dbReference type="EMBL" id="AZS16538.1"/>
    </source>
</evidence>
<keyword evidence="2" id="KW-1185">Reference proteome</keyword>